<accession>A0A9W9QV84</accession>
<dbReference type="InterPro" id="IPR045953">
    <property type="entry name" value="DUF6373"/>
</dbReference>
<name>A0A9W9QV84_PENBR</name>
<reference evidence="2" key="1">
    <citation type="submission" date="2022-12" db="EMBL/GenBank/DDBJ databases">
        <authorList>
            <person name="Petersen C."/>
        </authorList>
    </citation>
    <scope>NUCLEOTIDE SEQUENCE</scope>
    <source>
        <strain evidence="2">IBT 35675</strain>
    </source>
</reference>
<proteinExistence type="predicted"/>
<dbReference type="EMBL" id="JAPZBR010000007">
    <property type="protein sequence ID" value="KAJ5346306.1"/>
    <property type="molecule type" value="Genomic_DNA"/>
</dbReference>
<keyword evidence="1" id="KW-0732">Signal</keyword>
<protein>
    <recommendedName>
        <fullName evidence="4">RxLR effector protein</fullName>
    </recommendedName>
</protein>
<evidence type="ECO:0000313" key="2">
    <source>
        <dbReference type="EMBL" id="KAJ5346306.1"/>
    </source>
</evidence>
<dbReference type="Proteomes" id="UP001148299">
    <property type="component" value="Unassembled WGS sequence"/>
</dbReference>
<feature type="signal peptide" evidence="1">
    <location>
        <begin position="1"/>
        <end position="16"/>
    </location>
</feature>
<dbReference type="AlphaFoldDB" id="A0A9W9QV84"/>
<keyword evidence="3" id="KW-1185">Reference proteome</keyword>
<comment type="caution">
    <text evidence="2">The sequence shown here is derived from an EMBL/GenBank/DDBJ whole genome shotgun (WGS) entry which is preliminary data.</text>
</comment>
<evidence type="ECO:0008006" key="4">
    <source>
        <dbReference type="Google" id="ProtNLM"/>
    </source>
</evidence>
<organism evidence="2 3">
    <name type="scientific">Penicillium brevicompactum</name>
    <dbReference type="NCBI Taxonomy" id="5074"/>
    <lineage>
        <taxon>Eukaryota</taxon>
        <taxon>Fungi</taxon>
        <taxon>Dikarya</taxon>
        <taxon>Ascomycota</taxon>
        <taxon>Pezizomycotina</taxon>
        <taxon>Eurotiomycetes</taxon>
        <taxon>Eurotiomycetidae</taxon>
        <taxon>Eurotiales</taxon>
        <taxon>Aspergillaceae</taxon>
        <taxon>Penicillium</taxon>
    </lineage>
</organism>
<reference evidence="2" key="2">
    <citation type="journal article" date="2023" name="IMA Fungus">
        <title>Comparative genomic study of the Penicillium genus elucidates a diverse pangenome and 15 lateral gene transfer events.</title>
        <authorList>
            <person name="Petersen C."/>
            <person name="Sorensen T."/>
            <person name="Nielsen M.R."/>
            <person name="Sondergaard T.E."/>
            <person name="Sorensen J.L."/>
            <person name="Fitzpatrick D.A."/>
            <person name="Frisvad J.C."/>
            <person name="Nielsen K.L."/>
        </authorList>
    </citation>
    <scope>NUCLEOTIDE SEQUENCE</scope>
    <source>
        <strain evidence="2">IBT 35675</strain>
    </source>
</reference>
<evidence type="ECO:0000313" key="3">
    <source>
        <dbReference type="Proteomes" id="UP001148299"/>
    </source>
</evidence>
<feature type="chain" id="PRO_5040801770" description="RxLR effector protein" evidence="1">
    <location>
        <begin position="17"/>
        <end position="64"/>
    </location>
</feature>
<gene>
    <name evidence="2" type="ORF">N7541_008788</name>
</gene>
<dbReference type="Pfam" id="PF19900">
    <property type="entry name" value="DUF6373"/>
    <property type="match status" value="1"/>
</dbReference>
<sequence>MRFLWFTAALVAGCVGAPMGSELRTRTTLNPDIESKRAGIPNKGNVDPVNDGDVTNNISFLRLC</sequence>
<evidence type="ECO:0000256" key="1">
    <source>
        <dbReference type="SAM" id="SignalP"/>
    </source>
</evidence>